<accession>U2YG35</accession>
<protein>
    <submittedName>
        <fullName evidence="2">Uncharacterized protein</fullName>
    </submittedName>
</protein>
<reference evidence="2 3" key="1">
    <citation type="submission" date="2013-09" db="EMBL/GenBank/DDBJ databases">
        <title>Whole genome sequencing of Halarchaeum acidiphilum strain MH1-52-1.</title>
        <authorList>
            <person name="Shimane Y."/>
            <person name="Minegishi H."/>
            <person name="Nishi S."/>
            <person name="Echigo A."/>
            <person name="Shuto A."/>
            <person name="Konishi M."/>
            <person name="Ito T."/>
            <person name="Ohkuma M."/>
            <person name="Ohta Y."/>
            <person name="Nagano Y."/>
            <person name="Tsubouchi T."/>
            <person name="Mori K."/>
            <person name="Usui K."/>
            <person name="Kamekura M."/>
            <person name="Usami R."/>
            <person name="Takaki Y."/>
            <person name="Hatada Y."/>
        </authorList>
    </citation>
    <scope>NUCLEOTIDE SEQUENCE [LARGE SCALE GENOMIC DNA]</scope>
    <source>
        <strain evidence="2 3">JCM 16109</strain>
    </source>
</reference>
<organism evidence="2 3">
    <name type="scientific">Halarchaeum acidiphilum MH1-52-1</name>
    <dbReference type="NCBI Taxonomy" id="1261545"/>
    <lineage>
        <taxon>Archaea</taxon>
        <taxon>Methanobacteriati</taxon>
        <taxon>Methanobacteriota</taxon>
        <taxon>Stenosarchaea group</taxon>
        <taxon>Halobacteria</taxon>
        <taxon>Halobacteriales</taxon>
        <taxon>Halobacteriaceae</taxon>
    </lineage>
</organism>
<dbReference type="AlphaFoldDB" id="U2YG35"/>
<name>U2YG35_9EURY</name>
<evidence type="ECO:0000313" key="2">
    <source>
        <dbReference type="EMBL" id="GAD53166.1"/>
    </source>
</evidence>
<comment type="caution">
    <text evidence="2">The sequence shown here is derived from an EMBL/GenBank/DDBJ whole genome shotgun (WGS) entry which is preliminary data.</text>
</comment>
<feature type="region of interest" description="Disordered" evidence="1">
    <location>
        <begin position="176"/>
        <end position="196"/>
    </location>
</feature>
<evidence type="ECO:0000313" key="3">
    <source>
        <dbReference type="Proteomes" id="UP000016986"/>
    </source>
</evidence>
<gene>
    <name evidence="2" type="ORF">MBEHAL_1926</name>
</gene>
<dbReference type="Proteomes" id="UP000016986">
    <property type="component" value="Unassembled WGS sequence"/>
</dbReference>
<dbReference type="RefSeq" id="WP_020221390.1">
    <property type="nucleotide sequence ID" value="NZ_BANO01000057.1"/>
</dbReference>
<proteinExistence type="predicted"/>
<dbReference type="InterPro" id="IPR006311">
    <property type="entry name" value="TAT_signal"/>
</dbReference>
<evidence type="ECO:0000256" key="1">
    <source>
        <dbReference type="SAM" id="MobiDB-lite"/>
    </source>
</evidence>
<dbReference type="EMBL" id="BATA01000051">
    <property type="protein sequence ID" value="GAD53166.1"/>
    <property type="molecule type" value="Genomic_DNA"/>
</dbReference>
<dbReference type="PROSITE" id="PS51257">
    <property type="entry name" value="PROKAR_LIPOPROTEIN"/>
    <property type="match status" value="1"/>
</dbReference>
<keyword evidence="3" id="KW-1185">Reference proteome</keyword>
<dbReference type="PROSITE" id="PS51318">
    <property type="entry name" value="TAT"/>
    <property type="match status" value="1"/>
</dbReference>
<sequence>MTDDRRRTRRGVLAAGAGTLAGLAGCSSINLNPRSGSGDTSHHRSSSGIAVRVAPTGDALADLDSLTVHVEQVGIHPRGKSAGKLYADDTVDLLANDGDPTTFFVLDFTPGFYVGLSLYGAAERATTTGGASLDAAFANGADALHYGQQYRIRAQKTAVFTAGVAVERTDDGVTLAADPNATSVSTRSGRPGTTER</sequence>